<dbReference type="EMBL" id="JANBOH010000023">
    <property type="protein sequence ID" value="KAJ1647662.1"/>
    <property type="molecule type" value="Genomic_DNA"/>
</dbReference>
<dbReference type="Proteomes" id="UP001145021">
    <property type="component" value="Unassembled WGS sequence"/>
</dbReference>
<feature type="region of interest" description="Disordered" evidence="12">
    <location>
        <begin position="192"/>
        <end position="348"/>
    </location>
</feature>
<evidence type="ECO:0000313" key="15">
    <source>
        <dbReference type="Proteomes" id="UP001145021"/>
    </source>
</evidence>
<sequence>MNNPEDDVFGSAGFGSSGLSKPHGAQTGFTFDNEEMNPFGDASALWDNPSAVSDVPDTTATSKQGTRALDSDKSDNDDEDDENDKDIDDVSVELRQRTKALKLNAEDQDESASAAKDSDLDAHVAKQEPNDESLDGTAGSAALAAKKPPTSGYMAQPAVQTARRVGVIKRGLKSPRVLGKQLSPASFVDPLSSAAATGADDGSNGSNRDGLSSSASGSAAQPATRASVDAPYASHQSPLSSRQTRQTRSMSEARHRSSISNSVTIDTSSHRLSISQPHPYDQQLPPSQQDEQVLYAQQHTERPSTASLPSTQASSRPSMSAPSPSRTSTSRTYLGTHQRRRSLDPTPIAQIPKFSISVTEPVKVSDSLKSYIAYKVRTQSDAPMFRDNDMAVRRRYRDFDWLIQELIARHPGIIVPAIPEKQSMGRFEDEFVESRRAGLESCLGRISQHPVLWCDDVFRLFLEADDFPTKARIITENRIAAEINGTGPPLSGSSTSSSSLFGDSWGGSKYKEKDEWFAKRMQELDSIEEELKALLRALEYSQKQRRELSIAHGELGEAYLKMAGQELSKSLSNGLTEMGSLQQKLRALQSRQGVADFAAFQLTTDEYIRMIGSVRTAFSARGRAYILWQNSLADLIKRRKVLEGFVQHPSRANPDRILQLKAEIARAEIKTEASRNAFDDVSLILKREVARFDICRVRDFQASIDAYLLSLIETQEEIVALWESYLASLANADSSNDATTAA</sequence>
<dbReference type="InterPro" id="IPR036871">
    <property type="entry name" value="PX_dom_sf"/>
</dbReference>
<evidence type="ECO:0000256" key="3">
    <source>
        <dbReference type="ARBA" id="ARBA00004555"/>
    </source>
</evidence>
<keyword evidence="11" id="KW-0175">Coiled coil</keyword>
<dbReference type="SUPFAM" id="SSF64268">
    <property type="entry name" value="PX domain"/>
    <property type="match status" value="1"/>
</dbReference>
<feature type="compositionally biased region" description="Low complexity" evidence="12">
    <location>
        <begin position="240"/>
        <end position="249"/>
    </location>
</feature>
<evidence type="ECO:0000256" key="12">
    <source>
        <dbReference type="SAM" id="MobiDB-lite"/>
    </source>
</evidence>
<dbReference type="GO" id="GO:0005829">
    <property type="term" value="C:cytosol"/>
    <property type="evidence" value="ECO:0007669"/>
    <property type="project" value="GOC"/>
</dbReference>
<dbReference type="GO" id="GO:0005794">
    <property type="term" value="C:Golgi apparatus"/>
    <property type="evidence" value="ECO:0007669"/>
    <property type="project" value="UniProtKB-SubCell"/>
</dbReference>
<keyword evidence="15" id="KW-1185">Reference proteome</keyword>
<dbReference type="Pfam" id="PF09325">
    <property type="entry name" value="Vps5"/>
    <property type="match status" value="1"/>
</dbReference>
<keyword evidence="5" id="KW-0813">Transport</keyword>
<comment type="caution">
    <text evidence="14">The sequence shown here is derived from an EMBL/GenBank/DDBJ whole genome shotgun (WGS) entry which is preliminary data.</text>
</comment>
<dbReference type="PANTHER" id="PTHR10555">
    <property type="entry name" value="SORTING NEXIN"/>
    <property type="match status" value="1"/>
</dbReference>
<protein>
    <submittedName>
        <fullName evidence="14">Vacuolar protein sorting-associated protein vps5</fullName>
    </submittedName>
</protein>
<feature type="compositionally biased region" description="Polar residues" evidence="12">
    <location>
        <begin position="56"/>
        <end position="65"/>
    </location>
</feature>
<feature type="compositionally biased region" description="Acidic residues" evidence="12">
    <location>
        <begin position="75"/>
        <end position="91"/>
    </location>
</feature>
<reference evidence="14" key="1">
    <citation type="submission" date="2022-07" db="EMBL/GenBank/DDBJ databases">
        <title>Phylogenomic reconstructions and comparative analyses of Kickxellomycotina fungi.</title>
        <authorList>
            <person name="Reynolds N.K."/>
            <person name="Stajich J.E."/>
            <person name="Barry K."/>
            <person name="Grigoriev I.V."/>
            <person name="Crous P."/>
            <person name="Smith M.E."/>
        </authorList>
    </citation>
    <scope>NUCLEOTIDE SEQUENCE</scope>
    <source>
        <strain evidence="14">NBRC 105413</strain>
    </source>
</reference>
<evidence type="ECO:0000256" key="5">
    <source>
        <dbReference type="ARBA" id="ARBA00022448"/>
    </source>
</evidence>
<proteinExistence type="inferred from homology"/>
<comment type="similarity">
    <text evidence="4">Belongs to the sorting nexin family.</text>
</comment>
<evidence type="ECO:0000256" key="10">
    <source>
        <dbReference type="ARBA" id="ARBA00023136"/>
    </source>
</evidence>
<evidence type="ECO:0000256" key="9">
    <source>
        <dbReference type="ARBA" id="ARBA00023034"/>
    </source>
</evidence>
<feature type="domain" description="PX" evidence="13">
    <location>
        <begin position="352"/>
        <end position="468"/>
    </location>
</feature>
<organism evidence="14 15">
    <name type="scientific">Coemansia asiatica</name>
    <dbReference type="NCBI Taxonomy" id="1052880"/>
    <lineage>
        <taxon>Eukaryota</taxon>
        <taxon>Fungi</taxon>
        <taxon>Fungi incertae sedis</taxon>
        <taxon>Zoopagomycota</taxon>
        <taxon>Kickxellomycotina</taxon>
        <taxon>Kickxellomycetes</taxon>
        <taxon>Kickxellales</taxon>
        <taxon>Kickxellaceae</taxon>
        <taxon>Coemansia</taxon>
    </lineage>
</organism>
<dbReference type="Pfam" id="PF00787">
    <property type="entry name" value="PX"/>
    <property type="match status" value="1"/>
</dbReference>
<feature type="coiled-coil region" evidence="11">
    <location>
        <begin position="517"/>
        <end position="544"/>
    </location>
</feature>
<feature type="compositionally biased region" description="Polar residues" evidence="12">
    <location>
        <begin position="258"/>
        <end position="276"/>
    </location>
</feature>
<dbReference type="InterPro" id="IPR001683">
    <property type="entry name" value="PX_dom"/>
</dbReference>
<dbReference type="GO" id="GO:0005768">
    <property type="term" value="C:endosome"/>
    <property type="evidence" value="ECO:0007669"/>
    <property type="project" value="TreeGrafter"/>
</dbReference>
<evidence type="ECO:0000256" key="6">
    <source>
        <dbReference type="ARBA" id="ARBA00022490"/>
    </source>
</evidence>
<evidence type="ECO:0000256" key="1">
    <source>
        <dbReference type="ARBA" id="ARBA00004287"/>
    </source>
</evidence>
<accession>A0A9W7XPF5</accession>
<dbReference type="SMART" id="SM00312">
    <property type="entry name" value="PX"/>
    <property type="match status" value="1"/>
</dbReference>
<feature type="compositionally biased region" description="Basic and acidic residues" evidence="12">
    <location>
        <begin position="116"/>
        <end position="129"/>
    </location>
</feature>
<gene>
    <name evidence="14" type="primary">vps5</name>
    <name evidence="14" type="ORF">LPJ64_000967</name>
</gene>
<keyword evidence="7" id="KW-0597">Phosphoprotein</keyword>
<dbReference type="GO" id="GO:0030904">
    <property type="term" value="C:retromer complex"/>
    <property type="evidence" value="ECO:0007669"/>
    <property type="project" value="UniProtKB-ARBA"/>
</dbReference>
<dbReference type="FunFam" id="1.20.1270.60:FF:000022">
    <property type="entry name" value="Sorting nexin 3 protein"/>
    <property type="match status" value="1"/>
</dbReference>
<dbReference type="PROSITE" id="PS50195">
    <property type="entry name" value="PX"/>
    <property type="match status" value="1"/>
</dbReference>
<feature type="compositionally biased region" description="Polar residues" evidence="12">
    <location>
        <begin position="284"/>
        <end position="312"/>
    </location>
</feature>
<evidence type="ECO:0000259" key="13">
    <source>
        <dbReference type="PROSITE" id="PS50195"/>
    </source>
</evidence>
<name>A0A9W7XPF5_9FUNG</name>
<dbReference type="InterPro" id="IPR027267">
    <property type="entry name" value="AH/BAR_dom_sf"/>
</dbReference>
<dbReference type="Gene3D" id="3.30.1520.10">
    <property type="entry name" value="Phox-like domain"/>
    <property type="match status" value="1"/>
</dbReference>
<evidence type="ECO:0000256" key="2">
    <source>
        <dbReference type="ARBA" id="ARBA00004496"/>
    </source>
</evidence>
<dbReference type="GO" id="GO:0035091">
    <property type="term" value="F:phosphatidylinositol binding"/>
    <property type="evidence" value="ECO:0007669"/>
    <property type="project" value="InterPro"/>
</dbReference>
<keyword evidence="9" id="KW-0333">Golgi apparatus</keyword>
<evidence type="ECO:0000256" key="11">
    <source>
        <dbReference type="SAM" id="Coils"/>
    </source>
</evidence>
<evidence type="ECO:0000256" key="4">
    <source>
        <dbReference type="ARBA" id="ARBA00010883"/>
    </source>
</evidence>
<dbReference type="GO" id="GO:0015031">
    <property type="term" value="P:protein transport"/>
    <property type="evidence" value="ECO:0007669"/>
    <property type="project" value="UniProtKB-KW"/>
</dbReference>
<comment type="subcellular location">
    <subcellularLocation>
        <location evidence="2">Cytoplasm</location>
    </subcellularLocation>
    <subcellularLocation>
        <location evidence="3">Golgi apparatus</location>
    </subcellularLocation>
    <subcellularLocation>
        <location evidence="1">Membrane</location>
        <topology evidence="1">Peripheral membrane protein</topology>
        <orientation evidence="1">Cytoplasmic side</orientation>
    </subcellularLocation>
</comment>
<dbReference type="InterPro" id="IPR015404">
    <property type="entry name" value="Vps5_C"/>
</dbReference>
<dbReference type="PANTHER" id="PTHR10555:SF170">
    <property type="entry name" value="FI18122P1"/>
    <property type="match status" value="1"/>
</dbReference>
<dbReference type="GO" id="GO:0045053">
    <property type="term" value="P:protein retention in Golgi apparatus"/>
    <property type="evidence" value="ECO:0007669"/>
    <property type="project" value="TreeGrafter"/>
</dbReference>
<feature type="compositionally biased region" description="Low complexity" evidence="12">
    <location>
        <begin position="192"/>
        <end position="220"/>
    </location>
</feature>
<feature type="compositionally biased region" description="Low complexity" evidence="12">
    <location>
        <begin position="313"/>
        <end position="332"/>
    </location>
</feature>
<dbReference type="CDD" id="cd06859">
    <property type="entry name" value="PX_SNX1_2_like"/>
    <property type="match status" value="1"/>
</dbReference>
<keyword evidence="10" id="KW-0472">Membrane</keyword>
<evidence type="ECO:0000256" key="7">
    <source>
        <dbReference type="ARBA" id="ARBA00022553"/>
    </source>
</evidence>
<dbReference type="GO" id="GO:0042147">
    <property type="term" value="P:retrograde transport, endosome to Golgi"/>
    <property type="evidence" value="ECO:0007669"/>
    <property type="project" value="TreeGrafter"/>
</dbReference>
<dbReference type="Gene3D" id="1.20.1270.60">
    <property type="entry name" value="Arfaptin homology (AH) domain/BAR domain"/>
    <property type="match status" value="1"/>
</dbReference>
<dbReference type="AlphaFoldDB" id="A0A9W7XPF5"/>
<keyword evidence="8" id="KW-0653">Protein transport</keyword>
<feature type="region of interest" description="Disordered" evidence="12">
    <location>
        <begin position="1"/>
        <end position="160"/>
    </location>
</feature>
<keyword evidence="6" id="KW-0963">Cytoplasm</keyword>
<evidence type="ECO:0000256" key="8">
    <source>
        <dbReference type="ARBA" id="ARBA00022927"/>
    </source>
</evidence>
<evidence type="ECO:0000313" key="14">
    <source>
        <dbReference type="EMBL" id="KAJ1647662.1"/>
    </source>
</evidence>